<dbReference type="InterPro" id="IPR046700">
    <property type="entry name" value="DUF6570"/>
</dbReference>
<keyword evidence="3" id="KW-1133">Transmembrane helix</keyword>
<dbReference type="Pfam" id="PF11309">
    <property type="entry name" value="DUF3112"/>
    <property type="match status" value="1"/>
</dbReference>
<keyword evidence="1" id="KW-0347">Helicase</keyword>
<name>A0A0F7ZHB4_9HYPO</name>
<dbReference type="PANTHER" id="PTHR47642:SF6">
    <property type="entry name" value="ATP-DEPENDENT DNA HELICASE"/>
    <property type="match status" value="1"/>
</dbReference>
<dbReference type="SUPFAM" id="SSF52540">
    <property type="entry name" value="P-loop containing nucleoside triphosphate hydrolases"/>
    <property type="match status" value="2"/>
</dbReference>
<dbReference type="InterPro" id="IPR027417">
    <property type="entry name" value="P-loop_NTPase"/>
</dbReference>
<keyword evidence="1" id="KW-0067">ATP-binding</keyword>
<comment type="catalytic activity">
    <reaction evidence="1">
        <text>ATP + H2O = ADP + phosphate + H(+)</text>
        <dbReference type="Rhea" id="RHEA:13065"/>
        <dbReference type="ChEBI" id="CHEBI:15377"/>
        <dbReference type="ChEBI" id="CHEBI:15378"/>
        <dbReference type="ChEBI" id="CHEBI:30616"/>
        <dbReference type="ChEBI" id="CHEBI:43474"/>
        <dbReference type="ChEBI" id="CHEBI:456216"/>
        <dbReference type="EC" id="5.6.2.3"/>
    </reaction>
</comment>
<dbReference type="PANTHER" id="PTHR47642">
    <property type="entry name" value="ATP-DEPENDENT DNA HELICASE"/>
    <property type="match status" value="1"/>
</dbReference>
<keyword evidence="1" id="KW-0378">Hydrolase</keyword>
<evidence type="ECO:0000259" key="7">
    <source>
        <dbReference type="Pfam" id="PF20209"/>
    </source>
</evidence>
<evidence type="ECO:0000313" key="8">
    <source>
        <dbReference type="EMBL" id="KJZ72346.1"/>
    </source>
</evidence>
<evidence type="ECO:0000259" key="6">
    <source>
        <dbReference type="Pfam" id="PF14214"/>
    </source>
</evidence>
<evidence type="ECO:0000256" key="3">
    <source>
        <dbReference type="SAM" id="Phobius"/>
    </source>
</evidence>
<dbReference type="Pfam" id="PF05970">
    <property type="entry name" value="PIF1"/>
    <property type="match status" value="1"/>
</dbReference>
<feature type="domain" description="DNA helicase Pif1-like DEAD-box helicase" evidence="5">
    <location>
        <begin position="1718"/>
        <end position="1928"/>
    </location>
</feature>
<dbReference type="Pfam" id="PF14214">
    <property type="entry name" value="Helitron_like_N"/>
    <property type="match status" value="1"/>
</dbReference>
<keyword evidence="1" id="KW-0547">Nucleotide-binding</keyword>
<feature type="domain" description="Helitron helicase-like" evidence="6">
    <location>
        <begin position="1063"/>
        <end position="1258"/>
    </location>
</feature>
<feature type="signal peptide" evidence="4">
    <location>
        <begin position="1"/>
        <end position="43"/>
    </location>
</feature>
<dbReference type="EMBL" id="KQ030548">
    <property type="protein sequence ID" value="KJZ72346.1"/>
    <property type="molecule type" value="Genomic_DNA"/>
</dbReference>
<feature type="chain" id="PRO_5002525899" description="ATP-dependent DNA helicase" evidence="4">
    <location>
        <begin position="44"/>
        <end position="2180"/>
    </location>
</feature>
<dbReference type="GO" id="GO:0000723">
    <property type="term" value="P:telomere maintenance"/>
    <property type="evidence" value="ECO:0007669"/>
    <property type="project" value="InterPro"/>
</dbReference>
<keyword evidence="1" id="KW-0234">DNA repair</keyword>
<evidence type="ECO:0000256" key="1">
    <source>
        <dbReference type="RuleBase" id="RU363044"/>
    </source>
</evidence>
<dbReference type="InterPro" id="IPR051055">
    <property type="entry name" value="PIF1_helicase"/>
</dbReference>
<dbReference type="Gene3D" id="3.40.50.300">
    <property type="entry name" value="P-loop containing nucleotide triphosphate hydrolases"/>
    <property type="match status" value="1"/>
</dbReference>
<organism evidence="8 9">
    <name type="scientific">Hirsutella minnesotensis 3608</name>
    <dbReference type="NCBI Taxonomy" id="1043627"/>
    <lineage>
        <taxon>Eukaryota</taxon>
        <taxon>Fungi</taxon>
        <taxon>Dikarya</taxon>
        <taxon>Ascomycota</taxon>
        <taxon>Pezizomycotina</taxon>
        <taxon>Sordariomycetes</taxon>
        <taxon>Hypocreomycetidae</taxon>
        <taxon>Hypocreales</taxon>
        <taxon>Ophiocordycipitaceae</taxon>
        <taxon>Hirsutella</taxon>
    </lineage>
</organism>
<dbReference type="Pfam" id="PF20209">
    <property type="entry name" value="DUF6570"/>
    <property type="match status" value="1"/>
</dbReference>
<proteinExistence type="inferred from homology"/>
<accession>A0A0F7ZHB4</accession>
<feature type="transmembrane region" description="Helical" evidence="3">
    <location>
        <begin position="150"/>
        <end position="170"/>
    </location>
</feature>
<dbReference type="GO" id="GO:0006310">
    <property type="term" value="P:DNA recombination"/>
    <property type="evidence" value="ECO:0007669"/>
    <property type="project" value="UniProtKB-KW"/>
</dbReference>
<comment type="cofactor">
    <cofactor evidence="1">
        <name>Mg(2+)</name>
        <dbReference type="ChEBI" id="CHEBI:18420"/>
    </cofactor>
</comment>
<evidence type="ECO:0000259" key="5">
    <source>
        <dbReference type="Pfam" id="PF05970"/>
    </source>
</evidence>
<evidence type="ECO:0000256" key="2">
    <source>
        <dbReference type="SAM" id="MobiDB-lite"/>
    </source>
</evidence>
<feature type="domain" description="DUF6570" evidence="7">
    <location>
        <begin position="797"/>
        <end position="926"/>
    </location>
</feature>
<dbReference type="GO" id="GO:0016887">
    <property type="term" value="F:ATP hydrolysis activity"/>
    <property type="evidence" value="ECO:0007669"/>
    <property type="project" value="RHEA"/>
</dbReference>
<feature type="region of interest" description="Disordered" evidence="2">
    <location>
        <begin position="597"/>
        <end position="623"/>
    </location>
</feature>
<sequence>MAAVGRLYTGAVVSVKCMPSRAPFFTCTRAILLLLLSLGSISGGSPTDTSSHLSLKNKHVESFVPWILTFYNSQQKTHTTTRTAAAAEATVMRTSSIASATRATASILPKTMDSTPQAVQSALIVAPQGQIKSSGGKSALGGVPTPTVDVPILVVFLILFILGAFTHISIYRANAKRGHKFLISDLIFDFCLVRVVTCIIRIIWAFVRAPGVALAANLFQNGGAVVLFAVNLFFAQRLVRAMHPSVGWRPLFGRFSLLLIFSVPAVTVMNIITGIVSFFSADKPVQLEATENVLIFGASWNMMLAVMPLLWMFLSNAKPGPPTENFGIGDFRAKATLLVFSASTLAVGAAIRLTALAHPESPETTSPVFSKETFYTTEFFLELLTVASYAFFRVDLTYHVPNGAQGPGDYARAWSMESRSWTLHDIEVELRKIGVRYEILRSRGRSKEGPLFVMLYPTSAPQPEKDLPAVPQEYNDGVLPPRHISRTSYRDAIDDLRLCAEFLLQDNSHQLTDDWCQRWTQSSQLSGTRTPTPRTRTMQTSRLKKCRSATDSPEPFKSRSRRTTKFTGQCASCRAHRKERVTKSRAAVAAMRNIASRLPPRQATKRTDSLANLTPPRRIAPTPASVNGLQSLATPALFCGLAPALQGLPRPLLRPSIPSAAEGPSPVPSTLSLPRVVLGTPIPQTPIPQNTLPATSLLSQDHRRGRYTRQGTFNPRPQPQERQFDRIVDPPFTADLNLPALSEEDQELVREFYTALNDDKMHSCIRCRERWFDMKRNSLKICSRCVGRDRKKVPNEPYFFSAANHLDFGEVPTNLPDLTMVEEMLIARVHVHVKVLQVRGAQYKYRGHVVHFLRNVGRLFEELPALPEELDIVLLRPPNTEGDPRFRQQFARDFRVRRSCLSAWLHYLQRHHPGYRDTVVSQNRLQRIPLDGSVVASIASQVADIPDGEVPQGPVEEVVEEDPSDADASAIPNLQITDTELNALQSRFLDGTPNPERMTDLEYMPRSAQTHHQMPLPSIRRTPIDEFNRSQPLLSLAFPTLYPDGKADFVEPRLRSITYQDYLGHAMRWHDGRFARHKTWPFVALNTMLRAQVRKRSDYFVKKRDSRRQPLTRADLEEAMAEPDEPEAQALIQSITRQAAVIRGTRPYWYKQRKELEAYAYNLGKPGLFATASAADYHWESLYRHMPRFDEWQTAPEVARMALSRQLLRDNAHIAAYHFHKRYTLFRTIVLKQKFNLTDSWGRYEWQGRGSSHHHGLYWLSGHPDLDPDNDQSREQFARIWGYHVSAVNPEPQRIQAPGEGNPLIVSLLEHPLTVQLLSMVLNRVQRHHCNNYCMQLNKHTKQVECRFGFPHGQRLLASLDRVPHSKHWSFRGERNDGQINHYNRLLTVAWLANTDVSPCTSLQQVIDYAAKYCSKSEKKSESFAQIGRALMPRVKDHNPLISFTSKLLNQLVAERDYSKQEVSHLLLGLPLQEGSRTCLYVDCRNPDRHSRSLRIDGDEVDEAPNVYEKYTQRPEALADLSYVSFLKSWNFRPRDPSKWKLWQPGNINGRPRVLVYFPRYQADPEGQQWPDYCRVKLTLNHPHRRVDDLLTIDGQLFGSHAEAFSYCWQHHSHGDDHYGRPKDAPLQPQDDQYKALPVEEEFDDEDWIRLAALLPGNPLTQEDLDLLGRRDIDVNYDWTRHVGTYPELRDSYWKDLIASHPMANDVEVLGPHWRNTLNPQQRLVYDTFMGHFQAQNPTQILLHVDGGGGTGKSFLIKVLSSHLQAAALPNLSPICRVAPTGVASNQIQGSTIHSLLRLPVGGTFTDLPPADAAALQSRLRHIKYLVIDEKSMLGLEQLARIDSRLRQAFPQRNLEFFGGVSVLLVGDFFQLPPVRQKPLYSTSTGLSSLERRGQVAYQLFDRTVFLTTVQRQAGDDQAQFRQALQELRDVKLSISSWNLLSNRVQARLTQSEVDSFRTALRVYSTKARVNQYNHEHMVHLNAPAIQVEAKNQGKGAGQASSDNAGNLSNKFPVAKGTRVMLTTNLWQPAGLVNGAQGTVYDIAWSAGADPLEDPPAVIMVDFDSYDGPPYLTNEGRKISPILPLRRDFLVGDETCARTQFPLIVAFAITVHKCQSLTKDKIVTDLATRDFQAGISYVAVSRVTSLQGLLLEAPFDRQSLYNHTPTEGYTPAFPMYCIHV</sequence>
<feature type="region of interest" description="Disordered" evidence="2">
    <location>
        <begin position="524"/>
        <end position="563"/>
    </location>
</feature>
<keyword evidence="3" id="KW-0812">Transmembrane</keyword>
<comment type="similarity">
    <text evidence="1">Belongs to the helicase family.</text>
</comment>
<dbReference type="Proteomes" id="UP000054481">
    <property type="component" value="Unassembled WGS sequence"/>
</dbReference>
<feature type="transmembrane region" description="Helical" evidence="3">
    <location>
        <begin position="335"/>
        <end position="357"/>
    </location>
</feature>
<dbReference type="GO" id="GO:0005524">
    <property type="term" value="F:ATP binding"/>
    <property type="evidence" value="ECO:0007669"/>
    <property type="project" value="UniProtKB-KW"/>
</dbReference>
<feature type="transmembrane region" description="Helical" evidence="3">
    <location>
        <begin position="293"/>
        <end position="314"/>
    </location>
</feature>
<evidence type="ECO:0000313" key="9">
    <source>
        <dbReference type="Proteomes" id="UP000054481"/>
    </source>
</evidence>
<dbReference type="OrthoDB" id="5100512at2759"/>
<feature type="transmembrane region" description="Helical" evidence="3">
    <location>
        <begin position="212"/>
        <end position="234"/>
    </location>
</feature>
<dbReference type="GO" id="GO:0006281">
    <property type="term" value="P:DNA repair"/>
    <property type="evidence" value="ECO:0007669"/>
    <property type="project" value="UniProtKB-KW"/>
</dbReference>
<keyword evidence="1" id="KW-0227">DNA damage</keyword>
<dbReference type="InterPro" id="IPR021460">
    <property type="entry name" value="DUF3112"/>
</dbReference>
<gene>
    <name evidence="8" type="ORF">HIM_08272</name>
</gene>
<keyword evidence="1" id="KW-0233">DNA recombination</keyword>
<dbReference type="InterPro" id="IPR010285">
    <property type="entry name" value="DNA_helicase_pif1-like_DEAD"/>
</dbReference>
<reference evidence="8 9" key="1">
    <citation type="journal article" date="2014" name="Genome Biol. Evol.">
        <title>Comparative genomics and transcriptomics analyses reveal divergent lifestyle features of nematode endoparasitic fungus Hirsutella minnesotensis.</title>
        <authorList>
            <person name="Lai Y."/>
            <person name="Liu K."/>
            <person name="Zhang X."/>
            <person name="Zhang X."/>
            <person name="Li K."/>
            <person name="Wang N."/>
            <person name="Shu C."/>
            <person name="Wu Y."/>
            <person name="Wang C."/>
            <person name="Bushley K.E."/>
            <person name="Xiang M."/>
            <person name="Liu X."/>
        </authorList>
    </citation>
    <scope>NUCLEOTIDE SEQUENCE [LARGE SCALE GENOMIC DNA]</scope>
    <source>
        <strain evidence="8 9">3608</strain>
    </source>
</reference>
<keyword evidence="3" id="KW-0472">Membrane</keyword>
<keyword evidence="4" id="KW-0732">Signal</keyword>
<dbReference type="EC" id="5.6.2.3" evidence="1"/>
<keyword evidence="9" id="KW-1185">Reference proteome</keyword>
<evidence type="ECO:0000256" key="4">
    <source>
        <dbReference type="SAM" id="SignalP"/>
    </source>
</evidence>
<dbReference type="InterPro" id="IPR025476">
    <property type="entry name" value="Helitron_helicase-like"/>
</dbReference>
<feature type="compositionally biased region" description="Low complexity" evidence="2">
    <location>
        <begin position="528"/>
        <end position="537"/>
    </location>
</feature>
<dbReference type="GO" id="GO:0043139">
    <property type="term" value="F:5'-3' DNA helicase activity"/>
    <property type="evidence" value="ECO:0007669"/>
    <property type="project" value="UniProtKB-EC"/>
</dbReference>
<protein>
    <recommendedName>
        <fullName evidence="1">ATP-dependent DNA helicase</fullName>
        <ecNumber evidence="1">5.6.2.3</ecNumber>
    </recommendedName>
</protein>
<feature type="transmembrane region" description="Helical" evidence="3">
    <location>
        <begin position="182"/>
        <end position="206"/>
    </location>
</feature>
<feature type="transmembrane region" description="Helical" evidence="3">
    <location>
        <begin position="255"/>
        <end position="281"/>
    </location>
</feature>